<evidence type="ECO:0000313" key="7">
    <source>
        <dbReference type="Proteomes" id="UP000029549"/>
    </source>
</evidence>
<keyword evidence="2" id="KW-0479">Metal-binding</keyword>
<accession>D0J435</accession>
<dbReference type="Proteomes" id="UP000029549">
    <property type="component" value="Unassembled WGS sequence"/>
</dbReference>
<dbReference type="InterPro" id="IPR012827">
    <property type="entry name" value="Hemerythrin_metal-bd"/>
</dbReference>
<evidence type="ECO:0000256" key="3">
    <source>
        <dbReference type="ARBA" id="ARBA00023004"/>
    </source>
</evidence>
<dbReference type="EMBL" id="AWTP01000119">
    <property type="protein sequence ID" value="KGH09913.1"/>
    <property type="molecule type" value="Genomic_DNA"/>
</dbReference>
<comment type="similarity">
    <text evidence="1">Belongs to the hemerythrin family.</text>
</comment>
<name>A0A096DXQ5_9BURK</name>
<evidence type="ECO:0000256" key="4">
    <source>
        <dbReference type="SAM" id="MobiDB-lite"/>
    </source>
</evidence>
<comment type="caution">
    <text evidence="6">The sequence shown here is derived from an EMBL/GenBank/DDBJ whole genome shotgun (WGS) entry which is preliminary data.</text>
</comment>
<evidence type="ECO:0000256" key="1">
    <source>
        <dbReference type="ARBA" id="ARBA00010587"/>
    </source>
</evidence>
<protein>
    <submittedName>
        <fullName evidence="6">Hemerythrin</fullName>
    </submittedName>
</protein>
<evidence type="ECO:0000259" key="5">
    <source>
        <dbReference type="Pfam" id="PF01814"/>
    </source>
</evidence>
<proteinExistence type="inferred from homology"/>
<dbReference type="PANTHER" id="PTHR37164:SF1">
    <property type="entry name" value="BACTERIOHEMERYTHRIN"/>
    <property type="match status" value="1"/>
</dbReference>
<dbReference type="InterPro" id="IPR035938">
    <property type="entry name" value="Hemerythrin-like_sf"/>
</dbReference>
<dbReference type="NCBIfam" id="TIGR02481">
    <property type="entry name" value="hemeryth_dom"/>
    <property type="match status" value="1"/>
</dbReference>
<gene>
    <name evidence="6" type="ORF">P608_16255</name>
</gene>
<reference evidence="6 7" key="1">
    <citation type="submission" date="2013-09" db="EMBL/GenBank/DDBJ databases">
        <title>High correlation between genotypes and phenotypes of environmental bacteria Comamonas testosteroni strains.</title>
        <authorList>
            <person name="Liu L."/>
            <person name="Zhu W."/>
            <person name="Xia X."/>
            <person name="Xu B."/>
            <person name="Luo M."/>
            <person name="Wang G."/>
        </authorList>
    </citation>
    <scope>NUCLEOTIDE SEQUENCE [LARGE SCALE GENOMIC DNA]</scope>
    <source>
        <strain evidence="6 7">DF2</strain>
    </source>
</reference>
<feature type="compositionally biased region" description="Low complexity" evidence="4">
    <location>
        <begin position="1"/>
        <end position="20"/>
    </location>
</feature>
<dbReference type="Pfam" id="PF01814">
    <property type="entry name" value="Hemerythrin"/>
    <property type="match status" value="1"/>
</dbReference>
<dbReference type="SUPFAM" id="SSF47188">
    <property type="entry name" value="Hemerythrin-like"/>
    <property type="match status" value="1"/>
</dbReference>
<dbReference type="InterPro" id="IPR012312">
    <property type="entry name" value="Hemerythrin-like"/>
</dbReference>
<dbReference type="Gene3D" id="1.20.120.50">
    <property type="entry name" value="Hemerythrin-like"/>
    <property type="match status" value="1"/>
</dbReference>
<keyword evidence="7" id="KW-1185">Reference proteome</keyword>
<keyword evidence="3" id="KW-0408">Iron</keyword>
<dbReference type="GO" id="GO:0046872">
    <property type="term" value="F:metal ion binding"/>
    <property type="evidence" value="ECO:0007669"/>
    <property type="project" value="UniProtKB-KW"/>
</dbReference>
<dbReference type="OrthoDB" id="5296936at2"/>
<evidence type="ECO:0000313" key="6">
    <source>
        <dbReference type="EMBL" id="KGH09913.1"/>
    </source>
</evidence>
<dbReference type="AlphaFoldDB" id="A0A096DXQ5"/>
<dbReference type="InterPro" id="IPR050669">
    <property type="entry name" value="Hemerythrin"/>
</dbReference>
<sequence length="164" mass="18319">MDEQTSTSATRARDASAPTPVDDNSLAWTDARLLGFTPMDDVHEEFYATALKLVTCTEKNAAQAIEQFEQHAISHFEQEDEWMRTTNFPPRDCHLDEHAAVLKSVREVKEAVAQGQAGADIVQDIGMALFQWFPGHADYLDSALAAWMTKLNMGGKPIVLRRKL</sequence>
<accession>A0A096DXQ5</accession>
<dbReference type="RefSeq" id="WP_012837647.1">
    <property type="nucleotide sequence ID" value="NC_013446.2"/>
</dbReference>
<organism evidence="6 7">
    <name type="scientific">Comamonas thiooxydans</name>
    <dbReference type="NCBI Taxonomy" id="363952"/>
    <lineage>
        <taxon>Bacteria</taxon>
        <taxon>Pseudomonadati</taxon>
        <taxon>Pseudomonadota</taxon>
        <taxon>Betaproteobacteria</taxon>
        <taxon>Burkholderiales</taxon>
        <taxon>Comamonadaceae</taxon>
        <taxon>Comamonas</taxon>
    </lineage>
</organism>
<evidence type="ECO:0000256" key="2">
    <source>
        <dbReference type="ARBA" id="ARBA00022723"/>
    </source>
</evidence>
<dbReference type="KEGG" id="ctt:CtCNB1_1482"/>
<feature type="domain" description="Hemerythrin-like" evidence="5">
    <location>
        <begin position="39"/>
        <end position="144"/>
    </location>
</feature>
<feature type="region of interest" description="Disordered" evidence="4">
    <location>
        <begin position="1"/>
        <end position="24"/>
    </location>
</feature>
<dbReference type="CDD" id="cd12107">
    <property type="entry name" value="Hemerythrin"/>
    <property type="match status" value="1"/>
</dbReference>
<dbReference type="PANTHER" id="PTHR37164">
    <property type="entry name" value="BACTERIOHEMERYTHRIN"/>
    <property type="match status" value="1"/>
</dbReference>